<dbReference type="InterPro" id="IPR041667">
    <property type="entry name" value="Cupin_8"/>
</dbReference>
<dbReference type="Proteomes" id="UP001379533">
    <property type="component" value="Chromosome"/>
</dbReference>
<dbReference type="InterPro" id="IPR003347">
    <property type="entry name" value="JmjC_dom"/>
</dbReference>
<reference evidence="2 3" key="1">
    <citation type="submission" date="2021-12" db="EMBL/GenBank/DDBJ databases">
        <title>Discovery of the Pendulisporaceae a myxobacterial family with distinct sporulation behavior and unique specialized metabolism.</title>
        <authorList>
            <person name="Garcia R."/>
            <person name="Popoff A."/>
            <person name="Bader C.D."/>
            <person name="Loehr J."/>
            <person name="Walesch S."/>
            <person name="Walt C."/>
            <person name="Boldt J."/>
            <person name="Bunk B."/>
            <person name="Haeckl F.J.F.P.J."/>
            <person name="Gunesch A.P."/>
            <person name="Birkelbach J."/>
            <person name="Nuebel U."/>
            <person name="Pietschmann T."/>
            <person name="Bach T."/>
            <person name="Mueller R."/>
        </authorList>
    </citation>
    <scope>NUCLEOTIDE SEQUENCE [LARGE SCALE GENOMIC DNA]</scope>
    <source>
        <strain evidence="2 3">MSr12523</strain>
    </source>
</reference>
<keyword evidence="3" id="KW-1185">Reference proteome</keyword>
<protein>
    <submittedName>
        <fullName evidence="2">Cupin-like domain-containing protein</fullName>
    </submittedName>
</protein>
<dbReference type="SMART" id="SM00558">
    <property type="entry name" value="JmjC"/>
    <property type="match status" value="1"/>
</dbReference>
<name>A0ABZ2KQL4_9BACT</name>
<dbReference type="Gene3D" id="2.60.120.650">
    <property type="entry name" value="Cupin"/>
    <property type="match status" value="1"/>
</dbReference>
<dbReference type="PROSITE" id="PS51184">
    <property type="entry name" value="JMJC"/>
    <property type="match status" value="1"/>
</dbReference>
<sequence>MKTELSALPFVECERRSNVGRTTFIEEHFLPGRPVIIEGDAHGWRERWTPELLKQRFGDRMIEANTGEFIAVHRKYVPMKLSDVIDNITSGSREYRLRSLEFLDIIPELRHELERDGYFREYFSAPFLMHNLWLAPPGGTSGFHHDFGFENLNFQVCGSKTFYLAHPSNYSNLDPFEFSASPVHPLAPDLERHPRAANVQFVKATLRPGDMMYVPRFWWHFVVAEEVSLNINTFAVQASTARIWASTTGLPIRHRIPLAFTALTQRRRSLDRARMETFNWVAKYGRQLRLPNFMGKRA</sequence>
<dbReference type="PANTHER" id="PTHR12461:SF105">
    <property type="entry name" value="HYPOXIA-INDUCIBLE FACTOR 1-ALPHA INHIBITOR"/>
    <property type="match status" value="1"/>
</dbReference>
<evidence type="ECO:0000259" key="1">
    <source>
        <dbReference type="PROSITE" id="PS51184"/>
    </source>
</evidence>
<dbReference type="Pfam" id="PF13621">
    <property type="entry name" value="Cupin_8"/>
    <property type="match status" value="1"/>
</dbReference>
<dbReference type="PANTHER" id="PTHR12461">
    <property type="entry name" value="HYPOXIA-INDUCIBLE FACTOR 1 ALPHA INHIBITOR-RELATED"/>
    <property type="match status" value="1"/>
</dbReference>
<evidence type="ECO:0000313" key="2">
    <source>
        <dbReference type="EMBL" id="WXA99335.1"/>
    </source>
</evidence>
<organism evidence="2 3">
    <name type="scientific">Pendulispora brunnea</name>
    <dbReference type="NCBI Taxonomy" id="2905690"/>
    <lineage>
        <taxon>Bacteria</taxon>
        <taxon>Pseudomonadati</taxon>
        <taxon>Myxococcota</taxon>
        <taxon>Myxococcia</taxon>
        <taxon>Myxococcales</taxon>
        <taxon>Sorangiineae</taxon>
        <taxon>Pendulisporaceae</taxon>
        <taxon>Pendulispora</taxon>
    </lineage>
</organism>
<dbReference type="EMBL" id="CP089982">
    <property type="protein sequence ID" value="WXA99335.1"/>
    <property type="molecule type" value="Genomic_DNA"/>
</dbReference>
<accession>A0ABZ2KQL4</accession>
<gene>
    <name evidence="2" type="ORF">LZC95_21250</name>
</gene>
<evidence type="ECO:0000313" key="3">
    <source>
        <dbReference type="Proteomes" id="UP001379533"/>
    </source>
</evidence>
<dbReference type="SUPFAM" id="SSF51197">
    <property type="entry name" value="Clavaminate synthase-like"/>
    <property type="match status" value="1"/>
</dbReference>
<feature type="domain" description="JmjC" evidence="1">
    <location>
        <begin position="95"/>
        <end position="252"/>
    </location>
</feature>
<dbReference type="RefSeq" id="WP_394849969.1">
    <property type="nucleotide sequence ID" value="NZ_CP089982.1"/>
</dbReference>
<proteinExistence type="predicted"/>